<evidence type="ECO:0000256" key="1">
    <source>
        <dbReference type="SAM" id="MobiDB-lite"/>
    </source>
</evidence>
<dbReference type="EMBL" id="JANIIK010000112">
    <property type="protein sequence ID" value="KAJ3593102.1"/>
    <property type="molecule type" value="Genomic_DNA"/>
</dbReference>
<dbReference type="AlphaFoldDB" id="A0A9Q0DV16"/>
<comment type="caution">
    <text evidence="2">The sequence shown here is derived from an EMBL/GenBank/DDBJ whole genome shotgun (WGS) entry which is preliminary data.</text>
</comment>
<keyword evidence="3" id="KW-1185">Reference proteome</keyword>
<reference evidence="2" key="1">
    <citation type="submission" date="2022-07" db="EMBL/GenBank/DDBJ databases">
        <title>Chromosome-level genome of Muraenolepis orangiensis.</title>
        <authorList>
            <person name="Kim J."/>
        </authorList>
    </citation>
    <scope>NUCLEOTIDE SEQUENCE</scope>
    <source>
        <strain evidence="2">KU_S4_2022</strain>
        <tissue evidence="2">Muscle</tissue>
    </source>
</reference>
<feature type="region of interest" description="Disordered" evidence="1">
    <location>
        <begin position="1"/>
        <end position="54"/>
    </location>
</feature>
<proteinExistence type="predicted"/>
<gene>
    <name evidence="2" type="ORF">NHX12_005439</name>
</gene>
<accession>A0A9Q0DV16</accession>
<dbReference type="Proteomes" id="UP001148018">
    <property type="component" value="Unassembled WGS sequence"/>
</dbReference>
<protein>
    <submittedName>
        <fullName evidence="2">Uncharacterized protein</fullName>
    </submittedName>
</protein>
<sequence>MSRQQRYPLVAKPDKIAPSGSPTEGADGSLLSPISNQPVGCPPPPTPSPPPGTVIRLSGRSRELAIQAPG</sequence>
<name>A0A9Q0DV16_9TELE</name>
<evidence type="ECO:0000313" key="3">
    <source>
        <dbReference type="Proteomes" id="UP001148018"/>
    </source>
</evidence>
<feature type="compositionally biased region" description="Pro residues" evidence="1">
    <location>
        <begin position="40"/>
        <end position="52"/>
    </location>
</feature>
<organism evidence="2 3">
    <name type="scientific">Muraenolepis orangiensis</name>
    <name type="common">Patagonian moray cod</name>
    <dbReference type="NCBI Taxonomy" id="630683"/>
    <lineage>
        <taxon>Eukaryota</taxon>
        <taxon>Metazoa</taxon>
        <taxon>Chordata</taxon>
        <taxon>Craniata</taxon>
        <taxon>Vertebrata</taxon>
        <taxon>Euteleostomi</taxon>
        <taxon>Actinopterygii</taxon>
        <taxon>Neopterygii</taxon>
        <taxon>Teleostei</taxon>
        <taxon>Neoteleostei</taxon>
        <taxon>Acanthomorphata</taxon>
        <taxon>Zeiogadaria</taxon>
        <taxon>Gadariae</taxon>
        <taxon>Gadiformes</taxon>
        <taxon>Muraenolepidoidei</taxon>
        <taxon>Muraenolepididae</taxon>
        <taxon>Muraenolepis</taxon>
    </lineage>
</organism>
<evidence type="ECO:0000313" key="2">
    <source>
        <dbReference type="EMBL" id="KAJ3593102.1"/>
    </source>
</evidence>